<feature type="transmembrane region" description="Helical" evidence="4">
    <location>
        <begin position="306"/>
        <end position="329"/>
    </location>
</feature>
<feature type="transmembrane region" description="Helical" evidence="4">
    <location>
        <begin position="162"/>
        <end position="180"/>
    </location>
</feature>
<dbReference type="Gene3D" id="1.20.1250.20">
    <property type="entry name" value="MFS general substrate transporter like domains"/>
    <property type="match status" value="1"/>
</dbReference>
<comment type="caution">
    <text evidence="6">The sequence shown here is derived from an EMBL/GenBank/DDBJ whole genome shotgun (WGS) entry which is preliminary data.</text>
</comment>
<keyword evidence="7" id="KW-1185">Reference proteome</keyword>
<dbReference type="PANTHER" id="PTHR43129">
    <property type="entry name" value="FOSMIDOMYCIN RESISTANCE PROTEIN"/>
    <property type="match status" value="1"/>
</dbReference>
<evidence type="ECO:0000256" key="2">
    <source>
        <dbReference type="ARBA" id="ARBA00022989"/>
    </source>
</evidence>
<evidence type="ECO:0000259" key="5">
    <source>
        <dbReference type="PROSITE" id="PS50850"/>
    </source>
</evidence>
<keyword evidence="3 4" id="KW-0472">Membrane</keyword>
<gene>
    <name evidence="6" type="ORF">JYU06_00605</name>
</gene>
<dbReference type="EMBL" id="JAFITO010000002">
    <property type="protein sequence ID" value="MBN4068013.1"/>
    <property type="molecule type" value="Genomic_DNA"/>
</dbReference>
<accession>A0ABS3ATC4</accession>
<feature type="transmembrane region" description="Helical" evidence="4">
    <location>
        <begin position="283"/>
        <end position="300"/>
    </location>
</feature>
<reference evidence="6 7" key="1">
    <citation type="submission" date="2021-02" db="EMBL/GenBank/DDBJ databases">
        <title>Activity-based single-cell genomes from oceanic crustal fluid captures similar information to metagenomic and metatranscriptomic surveys with orders of magnitude less sampling.</title>
        <authorList>
            <person name="D'Angelo T.S."/>
            <person name="Orcutt B.N."/>
        </authorList>
    </citation>
    <scope>NUCLEOTIDE SEQUENCE [LARGE SCALE GENOMIC DNA]</scope>
    <source>
        <strain evidence="6">AH-315-G02</strain>
    </source>
</reference>
<feature type="transmembrane region" description="Helical" evidence="4">
    <location>
        <begin position="133"/>
        <end position="156"/>
    </location>
</feature>
<evidence type="ECO:0000256" key="4">
    <source>
        <dbReference type="SAM" id="Phobius"/>
    </source>
</evidence>
<proteinExistence type="predicted"/>
<dbReference type="Pfam" id="PF07690">
    <property type="entry name" value="MFS_1"/>
    <property type="match status" value="1"/>
</dbReference>
<dbReference type="InterPro" id="IPR020846">
    <property type="entry name" value="MFS_dom"/>
</dbReference>
<dbReference type="InterPro" id="IPR036259">
    <property type="entry name" value="MFS_trans_sf"/>
</dbReference>
<dbReference type="PANTHER" id="PTHR43129:SF1">
    <property type="entry name" value="FOSMIDOMYCIN RESISTANCE PROTEIN"/>
    <property type="match status" value="1"/>
</dbReference>
<feature type="transmembrane region" description="Helical" evidence="4">
    <location>
        <begin position="201"/>
        <end position="228"/>
    </location>
</feature>
<feature type="domain" description="Major facilitator superfamily (MFS) profile" evidence="5">
    <location>
        <begin position="8"/>
        <end position="396"/>
    </location>
</feature>
<feature type="transmembrane region" description="Helical" evidence="4">
    <location>
        <begin position="97"/>
        <end position="121"/>
    </location>
</feature>
<protein>
    <submittedName>
        <fullName evidence="6">MFS transporter</fullName>
    </submittedName>
</protein>
<feature type="transmembrane region" description="Helical" evidence="4">
    <location>
        <begin position="368"/>
        <end position="389"/>
    </location>
</feature>
<sequence>MTSTERSILKVTCFGHFMSHFNMLVFPAVLLPLTIQMGMDMGQVLALSFWMYLLFGLTALPWGLLADRFGSKPLLFLFHIGAGLCGFLASVNVGNPFVFSICLAGVGIFSGIYHPVGLGWIAKEFENTSQGMAFNGMFGNLGLATAPILAGIVNYFWGVEAVYMVLGFANISGIVLLCFVRNGHAVKTAVASTLKPKQSIAPFLILLVAMMLGGVVYRATTITLPAYFELQNQDFYQSFMAIAGQDGSANVFATLITSFIYLVGMAGQYYGGRVGQSVDLGKGYLAFHLITIPAVLAMAVTSNMPLVIFAMIHSFFLLGMQPLENTLVARLSPPELHSSAYGLKFVLTFGVGALSVNMVPFIKANYGFGGVYVGLALVSTTLVGVILLLNHYRKPEIL</sequence>
<feature type="transmembrane region" description="Helical" evidence="4">
    <location>
        <begin position="21"/>
        <end position="39"/>
    </location>
</feature>
<dbReference type="PROSITE" id="PS50850">
    <property type="entry name" value="MFS"/>
    <property type="match status" value="1"/>
</dbReference>
<feature type="transmembrane region" description="Helical" evidence="4">
    <location>
        <begin position="248"/>
        <end position="271"/>
    </location>
</feature>
<evidence type="ECO:0000256" key="1">
    <source>
        <dbReference type="ARBA" id="ARBA00022692"/>
    </source>
</evidence>
<evidence type="ECO:0000256" key="3">
    <source>
        <dbReference type="ARBA" id="ARBA00023136"/>
    </source>
</evidence>
<feature type="transmembrane region" description="Helical" evidence="4">
    <location>
        <begin position="341"/>
        <end position="362"/>
    </location>
</feature>
<organism evidence="6 7">
    <name type="scientific">Desulfotalea psychrophila</name>
    <dbReference type="NCBI Taxonomy" id="84980"/>
    <lineage>
        <taxon>Bacteria</taxon>
        <taxon>Pseudomonadati</taxon>
        <taxon>Thermodesulfobacteriota</taxon>
        <taxon>Desulfobulbia</taxon>
        <taxon>Desulfobulbales</taxon>
        <taxon>Desulfocapsaceae</taxon>
        <taxon>Desulfotalea</taxon>
    </lineage>
</organism>
<evidence type="ECO:0000313" key="6">
    <source>
        <dbReference type="EMBL" id="MBN4068013.1"/>
    </source>
</evidence>
<name>A0ABS3ATC4_9BACT</name>
<keyword evidence="1 4" id="KW-0812">Transmembrane</keyword>
<keyword evidence="2 4" id="KW-1133">Transmembrane helix</keyword>
<feature type="transmembrane region" description="Helical" evidence="4">
    <location>
        <begin position="45"/>
        <end position="66"/>
    </location>
</feature>
<dbReference type="InterPro" id="IPR011701">
    <property type="entry name" value="MFS"/>
</dbReference>
<evidence type="ECO:0000313" key="7">
    <source>
        <dbReference type="Proteomes" id="UP000717534"/>
    </source>
</evidence>
<dbReference type="SUPFAM" id="SSF103473">
    <property type="entry name" value="MFS general substrate transporter"/>
    <property type="match status" value="1"/>
</dbReference>
<feature type="transmembrane region" description="Helical" evidence="4">
    <location>
        <begin position="73"/>
        <end position="91"/>
    </location>
</feature>
<dbReference type="Proteomes" id="UP000717534">
    <property type="component" value="Unassembled WGS sequence"/>
</dbReference>